<feature type="non-terminal residue" evidence="2">
    <location>
        <position position="328"/>
    </location>
</feature>
<dbReference type="SUPFAM" id="SSF52540">
    <property type="entry name" value="P-loop containing nucleoside triphosphate hydrolases"/>
    <property type="match status" value="1"/>
</dbReference>
<feature type="domain" description="DNA2/NAM7 helicase helicase" evidence="1">
    <location>
        <begin position="58"/>
        <end position="232"/>
    </location>
</feature>
<dbReference type="Pfam" id="PF13086">
    <property type="entry name" value="AAA_11"/>
    <property type="match status" value="1"/>
</dbReference>
<gene>
    <name evidence="2" type="ORF">METZ01_LOCUS341967</name>
</gene>
<dbReference type="AlphaFoldDB" id="A0A382QUE1"/>
<dbReference type="InterPro" id="IPR027417">
    <property type="entry name" value="P-loop_NTPase"/>
</dbReference>
<name>A0A382QUE1_9ZZZZ</name>
<protein>
    <recommendedName>
        <fullName evidence="1">DNA2/NAM7 helicase helicase domain-containing protein</fullName>
    </recommendedName>
</protein>
<evidence type="ECO:0000259" key="1">
    <source>
        <dbReference type="Pfam" id="PF13086"/>
    </source>
</evidence>
<sequence>SDITQSIADTVRQKNGIRSFSEFDCADLNQLHDWLFDSSKARPIENPRKSLDFPTSLELNPSQEHAVRGALQAEDVFFIQGPPGTGKTTVIAEIINQATQGGKKVLLASQSNDAVDNALGKLSKSPNVRPIRRYGRSADPDPSAEKFLEGNVVSKFFVPSIADKCHEQHVSSLSKRSKNRAMNDLELLPKIKDEWTHQRGELESNNDAIIILRSQEWNLRKEKDRLEEDIETLDAAKGILVSRSEANLTPGMSALIDVDWKDIGELAGHEKAKHLFEANVELADHLATAQTTGTDDYADWAKKLHIITKNQGIPDHAPLIQLERPPDF</sequence>
<organism evidence="2">
    <name type="scientific">marine metagenome</name>
    <dbReference type="NCBI Taxonomy" id="408172"/>
    <lineage>
        <taxon>unclassified sequences</taxon>
        <taxon>metagenomes</taxon>
        <taxon>ecological metagenomes</taxon>
    </lineage>
</organism>
<reference evidence="2" key="1">
    <citation type="submission" date="2018-05" db="EMBL/GenBank/DDBJ databases">
        <authorList>
            <person name="Lanie J.A."/>
            <person name="Ng W.-L."/>
            <person name="Kazmierczak K.M."/>
            <person name="Andrzejewski T.M."/>
            <person name="Davidsen T.M."/>
            <person name="Wayne K.J."/>
            <person name="Tettelin H."/>
            <person name="Glass J.I."/>
            <person name="Rusch D."/>
            <person name="Podicherti R."/>
            <person name="Tsui H.-C.T."/>
            <person name="Winkler M.E."/>
        </authorList>
    </citation>
    <scope>NUCLEOTIDE SEQUENCE</scope>
</reference>
<dbReference type="InterPro" id="IPR041677">
    <property type="entry name" value="DNA2/NAM7_AAA_11"/>
</dbReference>
<dbReference type="PANTHER" id="PTHR43788">
    <property type="entry name" value="DNA2/NAM7 HELICASE FAMILY MEMBER"/>
    <property type="match status" value="1"/>
</dbReference>
<dbReference type="EMBL" id="UINC01116994">
    <property type="protein sequence ID" value="SVC89113.1"/>
    <property type="molecule type" value="Genomic_DNA"/>
</dbReference>
<feature type="non-terminal residue" evidence="2">
    <location>
        <position position="1"/>
    </location>
</feature>
<dbReference type="PANTHER" id="PTHR43788:SF8">
    <property type="entry name" value="DNA-BINDING PROTEIN SMUBP-2"/>
    <property type="match status" value="1"/>
</dbReference>
<dbReference type="InterPro" id="IPR050534">
    <property type="entry name" value="Coronavir_polyprotein_1ab"/>
</dbReference>
<dbReference type="GO" id="GO:0043139">
    <property type="term" value="F:5'-3' DNA helicase activity"/>
    <property type="evidence" value="ECO:0007669"/>
    <property type="project" value="TreeGrafter"/>
</dbReference>
<accession>A0A382QUE1</accession>
<proteinExistence type="predicted"/>
<dbReference type="Gene3D" id="3.40.50.300">
    <property type="entry name" value="P-loop containing nucleotide triphosphate hydrolases"/>
    <property type="match status" value="1"/>
</dbReference>
<evidence type="ECO:0000313" key="2">
    <source>
        <dbReference type="EMBL" id="SVC89113.1"/>
    </source>
</evidence>